<accession>A0ABR5A0B6</accession>
<organism evidence="1 2">
    <name type="scientific">Cohnella kolymensis</name>
    <dbReference type="NCBI Taxonomy" id="1590652"/>
    <lineage>
        <taxon>Bacteria</taxon>
        <taxon>Bacillati</taxon>
        <taxon>Bacillota</taxon>
        <taxon>Bacilli</taxon>
        <taxon>Bacillales</taxon>
        <taxon>Paenibacillaceae</taxon>
        <taxon>Cohnella</taxon>
    </lineage>
</organism>
<evidence type="ECO:0000313" key="2">
    <source>
        <dbReference type="Proteomes" id="UP000054526"/>
    </source>
</evidence>
<dbReference type="EMBL" id="JXAL01000030">
    <property type="protein sequence ID" value="KIL34517.1"/>
    <property type="molecule type" value="Genomic_DNA"/>
</dbReference>
<proteinExistence type="predicted"/>
<gene>
    <name evidence="1" type="ORF">SD71_19485</name>
</gene>
<reference evidence="1 2" key="1">
    <citation type="submission" date="2014-12" db="EMBL/GenBank/DDBJ databases">
        <title>Draft genome sequence of Cohnella kolymensis strain B-2846.</title>
        <authorList>
            <person name="Karlyshev A.V."/>
            <person name="Kudryashova E.B."/>
        </authorList>
    </citation>
    <scope>NUCLEOTIDE SEQUENCE [LARGE SCALE GENOMIC DNA]</scope>
    <source>
        <strain evidence="1 2">VKM B-2846</strain>
    </source>
</reference>
<comment type="caution">
    <text evidence="1">The sequence shown here is derived from an EMBL/GenBank/DDBJ whole genome shotgun (WGS) entry which is preliminary data.</text>
</comment>
<sequence>MVEKEFKRFGIGDRRFSAVNPAFEVIIVFALDLRRALDLNYHNMVDLDKARVKGAGSVINFGFSKIINMVNF</sequence>
<keyword evidence="2" id="KW-1185">Reference proteome</keyword>
<name>A0ABR5A0B6_9BACL</name>
<protein>
    <submittedName>
        <fullName evidence="1">Uncharacterized protein</fullName>
    </submittedName>
</protein>
<dbReference type="Proteomes" id="UP000054526">
    <property type="component" value="Unassembled WGS sequence"/>
</dbReference>
<evidence type="ECO:0000313" key="1">
    <source>
        <dbReference type="EMBL" id="KIL34517.1"/>
    </source>
</evidence>